<dbReference type="STRING" id="91604.ID47_04170"/>
<dbReference type="RefSeq" id="WP_051908548.1">
    <property type="nucleotide sequence ID" value="NZ_CP008941.1"/>
</dbReference>
<keyword evidence="7" id="KW-0503">Monooxygenase</keyword>
<dbReference type="Gene3D" id="3.50.50.60">
    <property type="entry name" value="FAD/NAD(P)-binding domain"/>
    <property type="match status" value="2"/>
</dbReference>
<reference evidence="9 10" key="1">
    <citation type="submission" date="2014-07" db="EMBL/GenBank/DDBJ databases">
        <title>Comparative genomic insights into amoeba endosymbionts belonging to the families of Holosporaceae and Candidatus Midichloriaceae within Rickettsiales.</title>
        <authorList>
            <person name="Wang Z."/>
            <person name="Wu M."/>
        </authorList>
    </citation>
    <scope>NUCLEOTIDE SEQUENCE [LARGE SCALE GENOMIC DNA]</scope>
    <source>
        <strain evidence="9">PRA3</strain>
    </source>
</reference>
<evidence type="ECO:0000256" key="3">
    <source>
        <dbReference type="ARBA" id="ARBA00005349"/>
    </source>
</evidence>
<dbReference type="FunFam" id="3.50.50.60:FF:000021">
    <property type="entry name" value="Ubiquinone biosynthesis monooxygenase COQ6"/>
    <property type="match status" value="1"/>
</dbReference>
<evidence type="ECO:0000313" key="9">
    <source>
        <dbReference type="EMBL" id="AIK96108.1"/>
    </source>
</evidence>
<dbReference type="GO" id="GO:0110142">
    <property type="term" value="C:ubiquinone biosynthesis complex"/>
    <property type="evidence" value="ECO:0007669"/>
    <property type="project" value="UniProtKB-ARBA"/>
</dbReference>
<dbReference type="GO" id="GO:0016705">
    <property type="term" value="F:oxidoreductase activity, acting on paired donors, with incorporation or reduction of molecular oxygen"/>
    <property type="evidence" value="ECO:0007669"/>
    <property type="project" value="InterPro"/>
</dbReference>
<gene>
    <name evidence="9" type="ORF">ID47_04170</name>
</gene>
<evidence type="ECO:0000259" key="8">
    <source>
        <dbReference type="Pfam" id="PF01494"/>
    </source>
</evidence>
<dbReference type="InterPro" id="IPR010971">
    <property type="entry name" value="UbiH/COQ6"/>
</dbReference>
<dbReference type="NCBIfam" id="TIGR01988">
    <property type="entry name" value="Ubi-OHases"/>
    <property type="match status" value="1"/>
</dbReference>
<dbReference type="SUPFAM" id="SSF51905">
    <property type="entry name" value="FAD/NAD(P)-binding domain"/>
    <property type="match status" value="1"/>
</dbReference>
<dbReference type="AlphaFoldDB" id="A0A077AWU0"/>
<dbReference type="PANTHER" id="PTHR43876">
    <property type="entry name" value="UBIQUINONE BIOSYNTHESIS MONOOXYGENASE COQ6, MITOCHONDRIAL"/>
    <property type="match status" value="1"/>
</dbReference>
<comment type="cofactor">
    <cofactor evidence="1">
        <name>FAD</name>
        <dbReference type="ChEBI" id="CHEBI:57692"/>
    </cofactor>
</comment>
<evidence type="ECO:0000313" key="10">
    <source>
        <dbReference type="Proteomes" id="UP000028926"/>
    </source>
</evidence>
<keyword evidence="4" id="KW-0285">Flavoprotein</keyword>
<dbReference type="InterPro" id="IPR018168">
    <property type="entry name" value="Ubi_Hdrlase_CS"/>
</dbReference>
<evidence type="ECO:0000256" key="7">
    <source>
        <dbReference type="ARBA" id="ARBA00023033"/>
    </source>
</evidence>
<dbReference type="eggNOG" id="COG0654">
    <property type="taxonomic scope" value="Bacteria"/>
</dbReference>
<dbReference type="InterPro" id="IPR051205">
    <property type="entry name" value="UbiH/COQ6_monooxygenase"/>
</dbReference>
<dbReference type="OrthoDB" id="9796623at2"/>
<dbReference type="PANTHER" id="PTHR43876:SF25">
    <property type="entry name" value="MONOOXYGENASE NMA2164"/>
    <property type="match status" value="1"/>
</dbReference>
<dbReference type="GO" id="GO:0004497">
    <property type="term" value="F:monooxygenase activity"/>
    <property type="evidence" value="ECO:0007669"/>
    <property type="project" value="UniProtKB-KW"/>
</dbReference>
<dbReference type="InterPro" id="IPR002938">
    <property type="entry name" value="FAD-bd"/>
</dbReference>
<dbReference type="GO" id="GO:0071949">
    <property type="term" value="F:FAD binding"/>
    <property type="evidence" value="ECO:0007669"/>
    <property type="project" value="InterPro"/>
</dbReference>
<proteinExistence type="inferred from homology"/>
<sequence length="399" mass="44588">MQKSDVCILGGGLVGGVMALALAKQGITSTVIDIETPENLLNQKLDGRTTAVNLASAQFFQTIDLWDKMASHAARIDFIKVYEGNQPWSIQFDHRDLGSAPMGYIVENRFIRQAIFDAALTHPHINWQAPTKVLAKKISSSKAIVYLDHGLEIHTPLLISAEGRHSLSRDEAGIKKKQFTYDQKGLVFSLYHEKPHHNVAWEVFHPSGPLAFLPMKDSEDGRHRSGVVWTLPTAEADTWTAAVADAIASQLEHLFPHLGKMELFTQVWSYPLIAQMVDRFIDDRFVIIGDAAHVCHPVAGQGVNVGWRDAEALTQIITENKKLGLDLGNMTALKRYQRSRRFDTYSIFAMTDGMVRLYSNDSKILKPIRSMGLGVVNKIPPLKRFFMKRAMGLSDSRPS</sequence>
<dbReference type="UniPathway" id="UPA00232"/>
<dbReference type="Proteomes" id="UP000028926">
    <property type="component" value="Chromosome"/>
</dbReference>
<keyword evidence="10" id="KW-1185">Reference proteome</keyword>
<dbReference type="EMBL" id="CP008941">
    <property type="protein sequence ID" value="AIK96108.1"/>
    <property type="molecule type" value="Genomic_DNA"/>
</dbReference>
<comment type="pathway">
    <text evidence="2">Cofactor biosynthesis; ubiquinone biosynthesis.</text>
</comment>
<accession>A0A077AWU0</accession>
<dbReference type="HOGENOM" id="CLU_009665_8_1_5"/>
<dbReference type="KEGG" id="paca:ID47_04170"/>
<dbReference type="PROSITE" id="PS01304">
    <property type="entry name" value="UBIH"/>
    <property type="match status" value="1"/>
</dbReference>
<dbReference type="Pfam" id="PF01494">
    <property type="entry name" value="FAD_binding_3"/>
    <property type="match status" value="1"/>
</dbReference>
<evidence type="ECO:0000256" key="5">
    <source>
        <dbReference type="ARBA" id="ARBA00022827"/>
    </source>
</evidence>
<evidence type="ECO:0000256" key="6">
    <source>
        <dbReference type="ARBA" id="ARBA00023002"/>
    </source>
</evidence>
<dbReference type="PRINTS" id="PR00420">
    <property type="entry name" value="RNGMNOXGNASE"/>
</dbReference>
<evidence type="ECO:0000256" key="2">
    <source>
        <dbReference type="ARBA" id="ARBA00004749"/>
    </source>
</evidence>
<feature type="domain" description="FAD-binding" evidence="8">
    <location>
        <begin position="4"/>
        <end position="319"/>
    </location>
</feature>
<dbReference type="GO" id="GO:0006744">
    <property type="term" value="P:ubiquinone biosynthetic process"/>
    <property type="evidence" value="ECO:0007669"/>
    <property type="project" value="UniProtKB-UniPathway"/>
</dbReference>
<dbReference type="InterPro" id="IPR036188">
    <property type="entry name" value="FAD/NAD-bd_sf"/>
</dbReference>
<evidence type="ECO:0000256" key="4">
    <source>
        <dbReference type="ARBA" id="ARBA00022630"/>
    </source>
</evidence>
<keyword evidence="5" id="KW-0274">FAD</keyword>
<keyword evidence="6" id="KW-0560">Oxidoreductase</keyword>
<organism evidence="9 10">
    <name type="scientific">Candidatus Odyssella acanthamoebae</name>
    <dbReference type="NCBI Taxonomy" id="91604"/>
    <lineage>
        <taxon>Bacteria</taxon>
        <taxon>Pseudomonadati</taxon>
        <taxon>Pseudomonadota</taxon>
        <taxon>Alphaproteobacteria</taxon>
        <taxon>Holosporales</taxon>
        <taxon>Candidatus Paracaedibacteraceae</taxon>
        <taxon>Candidatus Odyssella</taxon>
    </lineage>
</organism>
<name>A0A077AWU0_9PROT</name>
<comment type="similarity">
    <text evidence="3">Belongs to the UbiH/COQ6 family.</text>
</comment>
<protein>
    <recommendedName>
        <fullName evidence="8">FAD-binding domain-containing protein</fullName>
    </recommendedName>
</protein>
<evidence type="ECO:0000256" key="1">
    <source>
        <dbReference type="ARBA" id="ARBA00001974"/>
    </source>
</evidence>